<dbReference type="GO" id="GO:0005518">
    <property type="term" value="F:collagen binding"/>
    <property type="evidence" value="ECO:0007669"/>
    <property type="project" value="TreeGrafter"/>
</dbReference>
<dbReference type="PROSITE" id="PS00018">
    <property type="entry name" value="EF_HAND_1"/>
    <property type="match status" value="1"/>
</dbReference>
<comment type="caution">
    <text evidence="10">The sequence shown here is derived from an EMBL/GenBank/DDBJ whole genome shotgun (WGS) entry which is preliminary data.</text>
</comment>
<feature type="compositionally biased region" description="Acidic residues" evidence="7">
    <location>
        <begin position="61"/>
        <end position="127"/>
    </location>
</feature>
<evidence type="ECO:0000256" key="7">
    <source>
        <dbReference type="SAM" id="MobiDB-lite"/>
    </source>
</evidence>
<dbReference type="GO" id="GO:0005615">
    <property type="term" value="C:extracellular space"/>
    <property type="evidence" value="ECO:0007669"/>
    <property type="project" value="TreeGrafter"/>
</dbReference>
<dbReference type="EMBL" id="JARKIK010000050">
    <property type="protein sequence ID" value="KAK8734638.1"/>
    <property type="molecule type" value="Genomic_DNA"/>
</dbReference>
<dbReference type="Gene3D" id="1.10.238.10">
    <property type="entry name" value="EF-hand"/>
    <property type="match status" value="1"/>
</dbReference>
<organism evidence="10 11">
    <name type="scientific">Cherax quadricarinatus</name>
    <name type="common">Australian red claw crayfish</name>
    <dbReference type="NCBI Taxonomy" id="27406"/>
    <lineage>
        <taxon>Eukaryota</taxon>
        <taxon>Metazoa</taxon>
        <taxon>Ecdysozoa</taxon>
        <taxon>Arthropoda</taxon>
        <taxon>Crustacea</taxon>
        <taxon>Multicrustacea</taxon>
        <taxon>Malacostraca</taxon>
        <taxon>Eumalacostraca</taxon>
        <taxon>Eucarida</taxon>
        <taxon>Decapoda</taxon>
        <taxon>Pleocyemata</taxon>
        <taxon>Astacidea</taxon>
        <taxon>Parastacoidea</taxon>
        <taxon>Parastacidae</taxon>
        <taxon>Cherax</taxon>
    </lineage>
</organism>
<feature type="signal peptide" evidence="8">
    <location>
        <begin position="1"/>
        <end position="19"/>
    </location>
</feature>
<proteinExistence type="predicted"/>
<feature type="region of interest" description="Disordered" evidence="7">
    <location>
        <begin position="56"/>
        <end position="129"/>
    </location>
</feature>
<keyword evidence="4" id="KW-0106">Calcium</keyword>
<dbReference type="Gene3D" id="3.30.60.30">
    <property type="match status" value="1"/>
</dbReference>
<keyword evidence="3 8" id="KW-0732">Signal</keyword>
<evidence type="ECO:0000256" key="6">
    <source>
        <dbReference type="ARBA" id="ARBA00023180"/>
    </source>
</evidence>
<protein>
    <recommendedName>
        <fullName evidence="9">SPARC/Testican calcium-binding domain-containing protein</fullName>
    </recommendedName>
</protein>
<evidence type="ECO:0000256" key="4">
    <source>
        <dbReference type="ARBA" id="ARBA00022837"/>
    </source>
</evidence>
<evidence type="ECO:0000256" key="2">
    <source>
        <dbReference type="ARBA" id="ARBA00022525"/>
    </source>
</evidence>
<evidence type="ECO:0000313" key="11">
    <source>
        <dbReference type="Proteomes" id="UP001445076"/>
    </source>
</evidence>
<dbReference type="AlphaFoldDB" id="A0AAW0WQW2"/>
<dbReference type="PANTHER" id="PTHR13866">
    <property type="entry name" value="SPARC OSTEONECTIN"/>
    <property type="match status" value="1"/>
</dbReference>
<evidence type="ECO:0000256" key="8">
    <source>
        <dbReference type="SAM" id="SignalP"/>
    </source>
</evidence>
<gene>
    <name evidence="10" type="ORF">OTU49_005909</name>
</gene>
<dbReference type="GO" id="GO:0005509">
    <property type="term" value="F:calcium ion binding"/>
    <property type="evidence" value="ECO:0007669"/>
    <property type="project" value="InterPro"/>
</dbReference>
<reference evidence="10 11" key="1">
    <citation type="journal article" date="2024" name="BMC Genomics">
        <title>Genome assembly of redclaw crayfish (Cherax quadricarinatus) provides insights into its immune adaptation and hypoxia tolerance.</title>
        <authorList>
            <person name="Liu Z."/>
            <person name="Zheng J."/>
            <person name="Li H."/>
            <person name="Fang K."/>
            <person name="Wang S."/>
            <person name="He J."/>
            <person name="Zhou D."/>
            <person name="Weng S."/>
            <person name="Chi M."/>
            <person name="Gu Z."/>
            <person name="He J."/>
            <person name="Li F."/>
            <person name="Wang M."/>
        </authorList>
    </citation>
    <scope>NUCLEOTIDE SEQUENCE [LARGE SCALE GENOMIC DNA]</scope>
    <source>
        <strain evidence="10">ZL_2023a</strain>
    </source>
</reference>
<sequence length="352" mass="41183">MKAWLPLLLLVATLTIAAATTKEKQHKKAHSDPQKKHINQIEEKLQQLLQLEAELKSEIAEVAEEDEEGEEEEEEEVEVPNEENEIGDEEREPEEGEPEEEAEEEAEEEEEPVDEEYDEEETDEDPDVIIRDPCTDMHCGAGRMCVLTDDGEAECRCVNACTDEPDPRRRVCSNHNETWMSDCELYRQRCLCKEEDESCLKPEYSHVHIDYYGECQELPKCEESELEDFPRRMSEWLFNIMRDMADRQTLSEHYIRLEREAEEDATKQWTYAVVWKWCELDSHPKDSAVSRHELFPIRAPLITLEHCISTFLDSCDPNDDHLITLKEWGNCTKLSQEDLDKLENLCEDIRSE</sequence>
<dbReference type="Proteomes" id="UP001445076">
    <property type="component" value="Unassembled WGS sequence"/>
</dbReference>
<dbReference type="Pfam" id="PF10591">
    <property type="entry name" value="SPARC_Ca_bdg"/>
    <property type="match status" value="1"/>
</dbReference>
<feature type="chain" id="PRO_5043721321" description="SPARC/Testican calcium-binding domain-containing protein" evidence="8">
    <location>
        <begin position="20"/>
        <end position="352"/>
    </location>
</feature>
<evidence type="ECO:0000256" key="3">
    <source>
        <dbReference type="ARBA" id="ARBA00022729"/>
    </source>
</evidence>
<dbReference type="InterPro" id="IPR018247">
    <property type="entry name" value="EF_Hand_1_Ca_BS"/>
</dbReference>
<dbReference type="InterPro" id="IPR011992">
    <property type="entry name" value="EF-hand-dom_pair"/>
</dbReference>
<dbReference type="InterPro" id="IPR019577">
    <property type="entry name" value="SPARC/Testican_Ca-bd-dom"/>
</dbReference>
<evidence type="ECO:0000256" key="5">
    <source>
        <dbReference type="ARBA" id="ARBA00023157"/>
    </source>
</evidence>
<dbReference type="GO" id="GO:0050840">
    <property type="term" value="F:extracellular matrix binding"/>
    <property type="evidence" value="ECO:0007669"/>
    <property type="project" value="TreeGrafter"/>
</dbReference>
<name>A0AAW0WQW2_CHEQU</name>
<keyword evidence="6" id="KW-0325">Glycoprotein</keyword>
<keyword evidence="5" id="KW-1015">Disulfide bond</keyword>
<dbReference type="PANTHER" id="PTHR13866:SF14">
    <property type="entry name" value="BM-40"/>
    <property type="match status" value="1"/>
</dbReference>
<evidence type="ECO:0000313" key="10">
    <source>
        <dbReference type="EMBL" id="KAK8734638.1"/>
    </source>
</evidence>
<accession>A0AAW0WQW2</accession>
<dbReference type="InterPro" id="IPR036058">
    <property type="entry name" value="Kazal_dom_sf"/>
</dbReference>
<keyword evidence="11" id="KW-1185">Reference proteome</keyword>
<keyword evidence="2" id="KW-0964">Secreted</keyword>
<evidence type="ECO:0000256" key="1">
    <source>
        <dbReference type="ARBA" id="ARBA00004613"/>
    </source>
</evidence>
<evidence type="ECO:0000259" key="9">
    <source>
        <dbReference type="Pfam" id="PF10591"/>
    </source>
</evidence>
<feature type="domain" description="SPARC/Testican calcium-binding" evidence="9">
    <location>
        <begin position="219"/>
        <end position="331"/>
    </location>
</feature>
<dbReference type="SUPFAM" id="SSF47473">
    <property type="entry name" value="EF-hand"/>
    <property type="match status" value="1"/>
</dbReference>
<dbReference type="SUPFAM" id="SSF100895">
    <property type="entry name" value="Kazal-type serine protease inhibitors"/>
    <property type="match status" value="1"/>
</dbReference>
<comment type="subcellular location">
    <subcellularLocation>
        <location evidence="1">Secreted</location>
    </subcellularLocation>
</comment>